<feature type="domain" description="N-acetyltransferase" evidence="1">
    <location>
        <begin position="8"/>
        <end position="167"/>
    </location>
</feature>
<name>A0ABY2EQ35_9BACL</name>
<proteinExistence type="predicted"/>
<keyword evidence="3" id="KW-1185">Reference proteome</keyword>
<dbReference type="SUPFAM" id="SSF55729">
    <property type="entry name" value="Acyl-CoA N-acyltransferases (Nat)"/>
    <property type="match status" value="1"/>
</dbReference>
<evidence type="ECO:0000259" key="1">
    <source>
        <dbReference type="PROSITE" id="PS51186"/>
    </source>
</evidence>
<dbReference type="PROSITE" id="PS51186">
    <property type="entry name" value="GNAT"/>
    <property type="match status" value="1"/>
</dbReference>
<evidence type="ECO:0000313" key="3">
    <source>
        <dbReference type="Proteomes" id="UP000294641"/>
    </source>
</evidence>
<accession>A0ABY2EQ35</accession>
<sequence length="171" mass="20177">MMIETDRLIIRDFEPSDVPSLFAYTSQNEVMHYLPEEVQTIEEARKFVAENIGDEARHFPVCLKENGQLIGHLAFHPYFGNHTYEIGWVFNPTYFNKGYATEAAFATLKYGFEKMGLHRIIATCQPENIASYRIMEKIGMRKEGFFKKCIPYGDEWWDEYYYAILNEEWGR</sequence>
<comment type="caution">
    <text evidence="2">The sequence shown here is derived from an EMBL/GenBank/DDBJ whole genome shotgun (WGS) entry which is preliminary data.</text>
</comment>
<reference evidence="2 3" key="1">
    <citation type="submission" date="2019-03" db="EMBL/GenBank/DDBJ databases">
        <title>Genomic Encyclopedia of Type Strains, Phase IV (KMG-IV): sequencing the most valuable type-strain genomes for metagenomic binning, comparative biology and taxonomic classification.</title>
        <authorList>
            <person name="Goeker M."/>
        </authorList>
    </citation>
    <scope>NUCLEOTIDE SEQUENCE [LARGE SCALE GENOMIC DNA]</scope>
    <source>
        <strain evidence="2 3">DSM 20580</strain>
    </source>
</reference>
<dbReference type="InterPro" id="IPR016181">
    <property type="entry name" value="Acyl_CoA_acyltransferase"/>
</dbReference>
<dbReference type="InterPro" id="IPR051531">
    <property type="entry name" value="N-acetyltransferase"/>
</dbReference>
<dbReference type="PANTHER" id="PTHR43792:SF5">
    <property type="entry name" value="RIBOSOMAL-PROTEIN-SERINE ACETYLTRANSFERASE"/>
    <property type="match status" value="1"/>
</dbReference>
<dbReference type="EMBL" id="SNZG01000016">
    <property type="protein sequence ID" value="TDR38498.1"/>
    <property type="molecule type" value="Genomic_DNA"/>
</dbReference>
<dbReference type="RefSeq" id="WP_109349587.1">
    <property type="nucleotide sequence ID" value="NZ_BJUE01000009.1"/>
</dbReference>
<dbReference type="Proteomes" id="UP000294641">
    <property type="component" value="Unassembled WGS sequence"/>
</dbReference>
<dbReference type="Gene3D" id="3.40.630.30">
    <property type="match status" value="1"/>
</dbReference>
<dbReference type="InterPro" id="IPR000182">
    <property type="entry name" value="GNAT_dom"/>
</dbReference>
<dbReference type="PANTHER" id="PTHR43792">
    <property type="entry name" value="GNAT FAMILY, PUTATIVE (AFU_ORTHOLOGUE AFUA_3G00765)-RELATED-RELATED"/>
    <property type="match status" value="1"/>
</dbReference>
<protein>
    <submittedName>
        <fullName evidence="2">RimJ/RimL family protein N-acetyltransferase</fullName>
    </submittedName>
</protein>
<organism evidence="2 3">
    <name type="scientific">Kurthia zopfii</name>
    <dbReference type="NCBI Taxonomy" id="1650"/>
    <lineage>
        <taxon>Bacteria</taxon>
        <taxon>Bacillati</taxon>
        <taxon>Bacillota</taxon>
        <taxon>Bacilli</taxon>
        <taxon>Bacillales</taxon>
        <taxon>Caryophanaceae</taxon>
        <taxon>Kurthia</taxon>
    </lineage>
</organism>
<evidence type="ECO:0000313" key="2">
    <source>
        <dbReference type="EMBL" id="TDR38498.1"/>
    </source>
</evidence>
<gene>
    <name evidence="2" type="ORF">DFR61_11655</name>
</gene>
<dbReference type="Pfam" id="PF13302">
    <property type="entry name" value="Acetyltransf_3"/>
    <property type="match status" value="1"/>
</dbReference>